<dbReference type="InterPro" id="IPR033479">
    <property type="entry name" value="dCache_1"/>
</dbReference>
<evidence type="ECO:0000256" key="6">
    <source>
        <dbReference type="ARBA" id="ARBA00022679"/>
    </source>
</evidence>
<keyword evidence="10" id="KW-0067">ATP-binding</keyword>
<keyword evidence="18" id="KW-1185">Reference proteome</keyword>
<dbReference type="Gene3D" id="6.10.340.10">
    <property type="match status" value="1"/>
</dbReference>
<dbReference type="SUPFAM" id="SSF158472">
    <property type="entry name" value="HAMP domain-like"/>
    <property type="match status" value="1"/>
</dbReference>
<evidence type="ECO:0000313" key="17">
    <source>
        <dbReference type="EMBL" id="MFC7748841.1"/>
    </source>
</evidence>
<comment type="caution">
    <text evidence="17">The sequence shown here is derived from an EMBL/GenBank/DDBJ whole genome shotgun (WGS) entry which is preliminary data.</text>
</comment>
<dbReference type="PROSITE" id="PS50109">
    <property type="entry name" value="HIS_KIN"/>
    <property type="match status" value="1"/>
</dbReference>
<protein>
    <recommendedName>
        <fullName evidence="3">histidine kinase</fullName>
        <ecNumber evidence="3">2.7.13.3</ecNumber>
    </recommendedName>
</protein>
<dbReference type="EMBL" id="JBHTGQ010000004">
    <property type="protein sequence ID" value="MFC7748841.1"/>
    <property type="molecule type" value="Genomic_DNA"/>
</dbReference>
<dbReference type="Gene3D" id="3.30.565.10">
    <property type="entry name" value="Histidine kinase-like ATPase, C-terminal domain"/>
    <property type="match status" value="1"/>
</dbReference>
<evidence type="ECO:0000313" key="18">
    <source>
        <dbReference type="Proteomes" id="UP001596528"/>
    </source>
</evidence>
<evidence type="ECO:0000256" key="5">
    <source>
        <dbReference type="ARBA" id="ARBA00022553"/>
    </source>
</evidence>
<gene>
    <name evidence="17" type="ORF">ACFQWB_02630</name>
</gene>
<name>A0ABW2V0L1_9BACL</name>
<dbReference type="Gene3D" id="3.30.450.20">
    <property type="entry name" value="PAS domain"/>
    <property type="match status" value="1"/>
</dbReference>
<dbReference type="RefSeq" id="WP_138788812.1">
    <property type="nucleotide sequence ID" value="NZ_JBHTGQ010000004.1"/>
</dbReference>
<feature type="transmembrane region" description="Helical" evidence="14">
    <location>
        <begin position="20"/>
        <end position="40"/>
    </location>
</feature>
<dbReference type="InterPro" id="IPR050640">
    <property type="entry name" value="Bact_2-comp_sensor_kinase"/>
</dbReference>
<evidence type="ECO:0000256" key="3">
    <source>
        <dbReference type="ARBA" id="ARBA00012438"/>
    </source>
</evidence>
<dbReference type="Pfam" id="PF02518">
    <property type="entry name" value="HATPase_c"/>
    <property type="match status" value="1"/>
</dbReference>
<dbReference type="InterPro" id="IPR010559">
    <property type="entry name" value="Sig_transdc_His_kin_internal"/>
</dbReference>
<evidence type="ECO:0000256" key="8">
    <source>
        <dbReference type="ARBA" id="ARBA00022741"/>
    </source>
</evidence>
<evidence type="ECO:0000256" key="14">
    <source>
        <dbReference type="SAM" id="Phobius"/>
    </source>
</evidence>
<dbReference type="Pfam" id="PF00672">
    <property type="entry name" value="HAMP"/>
    <property type="match status" value="1"/>
</dbReference>
<keyword evidence="6 17" id="KW-0808">Transferase</keyword>
<keyword evidence="13 14" id="KW-0472">Membrane</keyword>
<reference evidence="18" key="1">
    <citation type="journal article" date="2019" name="Int. J. Syst. Evol. Microbiol.">
        <title>The Global Catalogue of Microorganisms (GCM) 10K type strain sequencing project: providing services to taxonomists for standard genome sequencing and annotation.</title>
        <authorList>
            <consortium name="The Broad Institute Genomics Platform"/>
            <consortium name="The Broad Institute Genome Sequencing Center for Infectious Disease"/>
            <person name="Wu L."/>
            <person name="Ma J."/>
        </authorList>
    </citation>
    <scope>NUCLEOTIDE SEQUENCE [LARGE SCALE GENOMIC DNA]</scope>
    <source>
        <strain evidence="18">JCM 18657</strain>
    </source>
</reference>
<dbReference type="InterPro" id="IPR003594">
    <property type="entry name" value="HATPase_dom"/>
</dbReference>
<keyword evidence="5" id="KW-0597">Phosphoprotein</keyword>
<dbReference type="EC" id="2.7.13.3" evidence="3"/>
<dbReference type="SMART" id="SM00304">
    <property type="entry name" value="HAMP"/>
    <property type="match status" value="1"/>
</dbReference>
<dbReference type="CDD" id="cd18773">
    <property type="entry name" value="PDC1_HK_sensor"/>
    <property type="match status" value="1"/>
</dbReference>
<dbReference type="InterPro" id="IPR005467">
    <property type="entry name" value="His_kinase_dom"/>
</dbReference>
<evidence type="ECO:0000256" key="4">
    <source>
        <dbReference type="ARBA" id="ARBA00022475"/>
    </source>
</evidence>
<evidence type="ECO:0000256" key="2">
    <source>
        <dbReference type="ARBA" id="ARBA00004651"/>
    </source>
</evidence>
<dbReference type="PANTHER" id="PTHR34220">
    <property type="entry name" value="SENSOR HISTIDINE KINASE YPDA"/>
    <property type="match status" value="1"/>
</dbReference>
<evidence type="ECO:0000256" key="9">
    <source>
        <dbReference type="ARBA" id="ARBA00022777"/>
    </source>
</evidence>
<dbReference type="SUPFAM" id="SSF55874">
    <property type="entry name" value="ATPase domain of HSP90 chaperone/DNA topoisomerase II/histidine kinase"/>
    <property type="match status" value="1"/>
</dbReference>
<dbReference type="PANTHER" id="PTHR34220:SF7">
    <property type="entry name" value="SENSOR HISTIDINE KINASE YPDA"/>
    <property type="match status" value="1"/>
</dbReference>
<keyword evidence="11 14" id="KW-1133">Transmembrane helix</keyword>
<organism evidence="17 18">
    <name type="scientific">Paenibacillus thermoaerophilus</name>
    <dbReference type="NCBI Taxonomy" id="1215385"/>
    <lineage>
        <taxon>Bacteria</taxon>
        <taxon>Bacillati</taxon>
        <taxon>Bacillota</taxon>
        <taxon>Bacilli</taxon>
        <taxon>Bacillales</taxon>
        <taxon>Paenibacillaceae</taxon>
        <taxon>Paenibacillus</taxon>
    </lineage>
</organism>
<feature type="domain" description="Histidine kinase" evidence="15">
    <location>
        <begin position="425"/>
        <end position="593"/>
    </location>
</feature>
<sequence length="599" mass="68383">MTPLERLVRFFGNMRISRKLLISFLSMILLPGLTIAMIAYQKSSAMVERRVVESTRQSFEQANTFIAYKLNNVKDVSSILFLNGQLNEILRKRAPNYPLGEQIDDYQRMTEILRSVQSREVYSIRLYVANQGIYSRESISILDMREIENAEWYRQMMDNQQSIYCRPTYEYNYMDSRSVQSIISCVRPLAMDDYTGKPAGVLSIDILEKSISEIIERTNITRSGQVFLIDEDDRVISAMDKSLIGKPLEGYGDLRRIRGVMSGTYSAAVEGGESIFIYKSVEGTNWRLLAVIPETEVIGESRKLARDLMLVVGSVLVLSVLTAIGVSGGITRRIRQLIQHMGNIEAERWDTRLRIDSTDEIGLLQRHFNRMSENIRTLIQEKYKAEVAKKNAELQALQAQINPHFLYNTLELIHWMAMKHKAADISDVVGHLAKFFRLSLSRGRDVIPIRDEIEHVRTYLEIQNRRFSGKIRYEFDVDPAIEPRLTVKLILQPIVENAILHGILEKPDKQGTIVVTARPDGEDIVFTVTDDGVGMSPERLERLSADARSGEGGYGIRNVAEKLRLYYGDKYGLRYESEPGAFTRVTIRIRSADSLFSPP</sequence>
<feature type="domain" description="HAMP" evidence="16">
    <location>
        <begin position="328"/>
        <end position="380"/>
    </location>
</feature>
<dbReference type="InterPro" id="IPR003660">
    <property type="entry name" value="HAMP_dom"/>
</dbReference>
<keyword evidence="8" id="KW-0547">Nucleotide-binding</keyword>
<dbReference type="Proteomes" id="UP001596528">
    <property type="component" value="Unassembled WGS sequence"/>
</dbReference>
<comment type="subcellular location">
    <subcellularLocation>
        <location evidence="2">Cell membrane</location>
        <topology evidence="2">Multi-pass membrane protein</topology>
    </subcellularLocation>
</comment>
<evidence type="ECO:0000256" key="12">
    <source>
        <dbReference type="ARBA" id="ARBA00023012"/>
    </source>
</evidence>
<evidence type="ECO:0000256" key="10">
    <source>
        <dbReference type="ARBA" id="ARBA00022840"/>
    </source>
</evidence>
<evidence type="ECO:0000256" key="7">
    <source>
        <dbReference type="ARBA" id="ARBA00022692"/>
    </source>
</evidence>
<keyword evidence="7 14" id="KW-0812">Transmembrane</keyword>
<dbReference type="GO" id="GO:0004673">
    <property type="term" value="F:protein histidine kinase activity"/>
    <property type="evidence" value="ECO:0007669"/>
    <property type="project" value="UniProtKB-EC"/>
</dbReference>
<feature type="transmembrane region" description="Helical" evidence="14">
    <location>
        <begin position="308"/>
        <end position="330"/>
    </location>
</feature>
<dbReference type="PROSITE" id="PS50885">
    <property type="entry name" value="HAMP"/>
    <property type="match status" value="1"/>
</dbReference>
<keyword evidence="12" id="KW-0902">Two-component regulatory system</keyword>
<accession>A0ABW2V0L1</accession>
<evidence type="ECO:0000256" key="1">
    <source>
        <dbReference type="ARBA" id="ARBA00000085"/>
    </source>
</evidence>
<dbReference type="CDD" id="cd06225">
    <property type="entry name" value="HAMP"/>
    <property type="match status" value="1"/>
</dbReference>
<evidence type="ECO:0000259" key="16">
    <source>
        <dbReference type="PROSITE" id="PS50885"/>
    </source>
</evidence>
<keyword evidence="9 17" id="KW-0418">Kinase</keyword>
<dbReference type="Pfam" id="PF02743">
    <property type="entry name" value="dCache_1"/>
    <property type="match status" value="1"/>
</dbReference>
<dbReference type="Pfam" id="PF06580">
    <property type="entry name" value="His_kinase"/>
    <property type="match status" value="1"/>
</dbReference>
<comment type="catalytic activity">
    <reaction evidence="1">
        <text>ATP + protein L-histidine = ADP + protein N-phospho-L-histidine.</text>
        <dbReference type="EC" id="2.7.13.3"/>
    </reaction>
</comment>
<evidence type="ECO:0000259" key="15">
    <source>
        <dbReference type="PROSITE" id="PS50109"/>
    </source>
</evidence>
<evidence type="ECO:0000256" key="13">
    <source>
        <dbReference type="ARBA" id="ARBA00023136"/>
    </source>
</evidence>
<proteinExistence type="predicted"/>
<evidence type="ECO:0000256" key="11">
    <source>
        <dbReference type="ARBA" id="ARBA00022989"/>
    </source>
</evidence>
<dbReference type="SMART" id="SM00387">
    <property type="entry name" value="HATPase_c"/>
    <property type="match status" value="1"/>
</dbReference>
<keyword evidence="4" id="KW-1003">Cell membrane</keyword>
<dbReference type="InterPro" id="IPR036890">
    <property type="entry name" value="HATPase_C_sf"/>
</dbReference>
<dbReference type="CDD" id="cd12912">
    <property type="entry name" value="PDC2_MCP_like"/>
    <property type="match status" value="1"/>
</dbReference>